<dbReference type="Gene3D" id="1.10.10.10">
    <property type="entry name" value="Winged helix-like DNA-binding domain superfamily/Winged helix DNA-binding domain"/>
    <property type="match status" value="1"/>
</dbReference>
<keyword evidence="3" id="KW-0804">Transcription</keyword>
<organism evidence="6 7">
    <name type="scientific">Homoserinibacter gongjuensis</name>
    <dbReference type="NCBI Taxonomy" id="1162968"/>
    <lineage>
        <taxon>Bacteria</taxon>
        <taxon>Bacillati</taxon>
        <taxon>Actinomycetota</taxon>
        <taxon>Actinomycetes</taxon>
        <taxon>Micrococcales</taxon>
        <taxon>Microbacteriaceae</taxon>
        <taxon>Homoserinibacter</taxon>
    </lineage>
</organism>
<dbReference type="SMART" id="SM00347">
    <property type="entry name" value="HTH_MARR"/>
    <property type="match status" value="1"/>
</dbReference>
<dbReference type="PROSITE" id="PS50995">
    <property type="entry name" value="HTH_MARR_2"/>
    <property type="match status" value="1"/>
</dbReference>
<reference evidence="7" key="1">
    <citation type="journal article" date="2019" name="Int. J. Syst. Evol. Microbiol.">
        <title>The Global Catalogue of Microorganisms (GCM) 10K type strain sequencing project: providing services to taxonomists for standard genome sequencing and annotation.</title>
        <authorList>
            <consortium name="The Broad Institute Genomics Platform"/>
            <consortium name="The Broad Institute Genome Sequencing Center for Infectious Disease"/>
            <person name="Wu L."/>
            <person name="Ma J."/>
        </authorList>
    </citation>
    <scope>NUCLEOTIDE SEQUENCE [LARGE SCALE GENOMIC DNA]</scope>
    <source>
        <strain evidence="7">NBRC 108755</strain>
    </source>
</reference>
<evidence type="ECO:0000256" key="2">
    <source>
        <dbReference type="ARBA" id="ARBA00023125"/>
    </source>
</evidence>
<proteinExistence type="predicted"/>
<feature type="domain" description="HTH marR-type" evidence="5">
    <location>
        <begin position="25"/>
        <end position="163"/>
    </location>
</feature>
<dbReference type="PANTHER" id="PTHR33164:SF57">
    <property type="entry name" value="MARR-FAMILY TRANSCRIPTIONAL REGULATOR"/>
    <property type="match status" value="1"/>
</dbReference>
<evidence type="ECO:0000313" key="7">
    <source>
        <dbReference type="Proteomes" id="UP001157069"/>
    </source>
</evidence>
<dbReference type="RefSeq" id="WP_284298342.1">
    <property type="nucleotide sequence ID" value="NZ_BSVA01000001.1"/>
</dbReference>
<accession>A0ABQ6JT07</accession>
<evidence type="ECO:0000313" key="6">
    <source>
        <dbReference type="EMBL" id="GMA90528.1"/>
    </source>
</evidence>
<dbReference type="InterPro" id="IPR023187">
    <property type="entry name" value="Tscrpt_reg_MarR-type_CS"/>
</dbReference>
<dbReference type="SUPFAM" id="SSF46785">
    <property type="entry name" value="Winged helix' DNA-binding domain"/>
    <property type="match status" value="1"/>
</dbReference>
<dbReference type="Pfam" id="PF12802">
    <property type="entry name" value="MarR_2"/>
    <property type="match status" value="1"/>
</dbReference>
<evidence type="ECO:0000256" key="3">
    <source>
        <dbReference type="ARBA" id="ARBA00023163"/>
    </source>
</evidence>
<comment type="caution">
    <text evidence="6">The sequence shown here is derived from an EMBL/GenBank/DDBJ whole genome shotgun (WGS) entry which is preliminary data.</text>
</comment>
<dbReference type="InterPro" id="IPR039422">
    <property type="entry name" value="MarR/SlyA-like"/>
</dbReference>
<dbReference type="InterPro" id="IPR000835">
    <property type="entry name" value="HTH_MarR-typ"/>
</dbReference>
<evidence type="ECO:0000256" key="4">
    <source>
        <dbReference type="SAM" id="MobiDB-lite"/>
    </source>
</evidence>
<dbReference type="EMBL" id="BSVA01000001">
    <property type="protein sequence ID" value="GMA90528.1"/>
    <property type="molecule type" value="Genomic_DNA"/>
</dbReference>
<dbReference type="InterPro" id="IPR036390">
    <property type="entry name" value="WH_DNA-bd_sf"/>
</dbReference>
<evidence type="ECO:0000256" key="1">
    <source>
        <dbReference type="ARBA" id="ARBA00023015"/>
    </source>
</evidence>
<sequence>MTTPDPVGAAPASAAPTDARQEDARQQAVRGLEAAFGELMTELRRMYVQFAEAVSPGMLPGTYKVLSVIQRAGSVTVSGIAEHMTADKGQVSRAVSELEELGLVARTADPDDGRIKLIAVTDEGQRRLDRARQPYEGRLYDVLADWPIESIEQFTGLLHALARGQAPKD</sequence>
<evidence type="ECO:0000259" key="5">
    <source>
        <dbReference type="PROSITE" id="PS50995"/>
    </source>
</evidence>
<dbReference type="InterPro" id="IPR036388">
    <property type="entry name" value="WH-like_DNA-bd_sf"/>
</dbReference>
<name>A0ABQ6JT07_9MICO</name>
<dbReference type="Proteomes" id="UP001157069">
    <property type="component" value="Unassembled WGS sequence"/>
</dbReference>
<keyword evidence="2" id="KW-0238">DNA-binding</keyword>
<gene>
    <name evidence="6" type="ORF">GCM10025869_10570</name>
</gene>
<dbReference type="PANTHER" id="PTHR33164">
    <property type="entry name" value="TRANSCRIPTIONAL REGULATOR, MARR FAMILY"/>
    <property type="match status" value="1"/>
</dbReference>
<dbReference type="PROSITE" id="PS01117">
    <property type="entry name" value="HTH_MARR_1"/>
    <property type="match status" value="1"/>
</dbReference>
<protein>
    <submittedName>
        <fullName evidence="6">Transcriptional regulator</fullName>
    </submittedName>
</protein>
<feature type="compositionally biased region" description="Low complexity" evidence="4">
    <location>
        <begin position="1"/>
        <end position="18"/>
    </location>
</feature>
<dbReference type="PRINTS" id="PR00598">
    <property type="entry name" value="HTHMARR"/>
</dbReference>
<feature type="region of interest" description="Disordered" evidence="4">
    <location>
        <begin position="1"/>
        <end position="26"/>
    </location>
</feature>
<keyword evidence="7" id="KW-1185">Reference proteome</keyword>
<keyword evidence="1" id="KW-0805">Transcription regulation</keyword>